<gene>
    <name evidence="9" type="ORF">G3I50_32880</name>
</gene>
<dbReference type="InterPro" id="IPR037185">
    <property type="entry name" value="EmrE-like"/>
</dbReference>
<comment type="caution">
    <text evidence="9">The sequence shown here is derived from an EMBL/GenBank/DDBJ whole genome shotgun (WGS) entry which is preliminary data.</text>
</comment>
<accession>A0A7K3S664</accession>
<proteinExistence type="inferred from homology"/>
<feature type="transmembrane region" description="Helical" evidence="7">
    <location>
        <begin position="236"/>
        <end position="255"/>
    </location>
</feature>
<evidence type="ECO:0000259" key="8">
    <source>
        <dbReference type="Pfam" id="PF00892"/>
    </source>
</evidence>
<evidence type="ECO:0000256" key="1">
    <source>
        <dbReference type="ARBA" id="ARBA00004141"/>
    </source>
</evidence>
<name>A0A7K3S664_9ACTN</name>
<dbReference type="SUPFAM" id="SSF103481">
    <property type="entry name" value="Multidrug resistance efflux transporter EmrE"/>
    <property type="match status" value="2"/>
</dbReference>
<feature type="transmembrane region" description="Helical" evidence="7">
    <location>
        <begin position="261"/>
        <end position="277"/>
    </location>
</feature>
<feature type="transmembrane region" description="Helical" evidence="7">
    <location>
        <begin position="65"/>
        <end position="84"/>
    </location>
</feature>
<comment type="subcellular location">
    <subcellularLocation>
        <location evidence="1">Membrane</location>
        <topology evidence="1">Multi-pass membrane protein</topology>
    </subcellularLocation>
</comment>
<feature type="compositionally biased region" description="Basic and acidic residues" evidence="6">
    <location>
        <begin position="306"/>
        <end position="332"/>
    </location>
</feature>
<feature type="transmembrane region" description="Helical" evidence="7">
    <location>
        <begin position="144"/>
        <end position="163"/>
    </location>
</feature>
<dbReference type="InterPro" id="IPR000620">
    <property type="entry name" value="EamA_dom"/>
</dbReference>
<evidence type="ECO:0000256" key="4">
    <source>
        <dbReference type="ARBA" id="ARBA00022989"/>
    </source>
</evidence>
<evidence type="ECO:0000313" key="10">
    <source>
        <dbReference type="Proteomes" id="UP000469670"/>
    </source>
</evidence>
<keyword evidence="3 7" id="KW-0812">Transmembrane</keyword>
<reference evidence="9 10" key="1">
    <citation type="submission" date="2020-01" db="EMBL/GenBank/DDBJ databases">
        <title>Insect and environment-associated Actinomycetes.</title>
        <authorList>
            <person name="Currrie C."/>
            <person name="Chevrette M."/>
            <person name="Carlson C."/>
            <person name="Stubbendieck R."/>
            <person name="Wendt-Pienkowski E."/>
        </authorList>
    </citation>
    <scope>NUCLEOTIDE SEQUENCE [LARGE SCALE GENOMIC DNA]</scope>
    <source>
        <strain evidence="9 10">SID7590</strain>
    </source>
</reference>
<keyword evidence="4 7" id="KW-1133">Transmembrane helix</keyword>
<evidence type="ECO:0000256" key="2">
    <source>
        <dbReference type="ARBA" id="ARBA00007362"/>
    </source>
</evidence>
<dbReference type="RefSeq" id="WP_164207380.1">
    <property type="nucleotide sequence ID" value="NZ_JAAGMP010001463.1"/>
</dbReference>
<organism evidence="9 10">
    <name type="scientific">Streptomyces parvus</name>
    <dbReference type="NCBI Taxonomy" id="66428"/>
    <lineage>
        <taxon>Bacteria</taxon>
        <taxon>Bacillati</taxon>
        <taxon>Actinomycetota</taxon>
        <taxon>Actinomycetes</taxon>
        <taxon>Kitasatosporales</taxon>
        <taxon>Streptomycetaceae</taxon>
        <taxon>Streptomyces</taxon>
    </lineage>
</organism>
<evidence type="ECO:0000256" key="7">
    <source>
        <dbReference type="SAM" id="Phobius"/>
    </source>
</evidence>
<feature type="domain" description="EamA" evidence="8">
    <location>
        <begin position="6"/>
        <end position="134"/>
    </location>
</feature>
<dbReference type="PANTHER" id="PTHR32322">
    <property type="entry name" value="INNER MEMBRANE TRANSPORTER"/>
    <property type="match status" value="1"/>
</dbReference>
<dbReference type="PANTHER" id="PTHR32322:SF2">
    <property type="entry name" value="EAMA DOMAIN-CONTAINING PROTEIN"/>
    <property type="match status" value="1"/>
</dbReference>
<dbReference type="GO" id="GO:0016020">
    <property type="term" value="C:membrane"/>
    <property type="evidence" value="ECO:0007669"/>
    <property type="project" value="UniProtKB-SubCell"/>
</dbReference>
<feature type="transmembrane region" description="Helical" evidence="7">
    <location>
        <begin position="90"/>
        <end position="111"/>
    </location>
</feature>
<dbReference type="Proteomes" id="UP000469670">
    <property type="component" value="Unassembled WGS sequence"/>
</dbReference>
<feature type="transmembrane region" description="Helical" evidence="7">
    <location>
        <begin position="205"/>
        <end position="229"/>
    </location>
</feature>
<feature type="transmembrane region" description="Helical" evidence="7">
    <location>
        <begin position="170"/>
        <end position="193"/>
    </location>
</feature>
<dbReference type="Gene3D" id="1.10.3730.20">
    <property type="match status" value="1"/>
</dbReference>
<protein>
    <submittedName>
        <fullName evidence="9">EamA family transporter</fullName>
    </submittedName>
</protein>
<dbReference type="Pfam" id="PF00892">
    <property type="entry name" value="EamA"/>
    <property type="match status" value="2"/>
</dbReference>
<feature type="domain" description="EamA" evidence="8">
    <location>
        <begin position="144"/>
        <end position="276"/>
    </location>
</feature>
<evidence type="ECO:0000256" key="6">
    <source>
        <dbReference type="SAM" id="MobiDB-lite"/>
    </source>
</evidence>
<feature type="transmembrane region" description="Helical" evidence="7">
    <location>
        <begin position="35"/>
        <end position="53"/>
    </location>
</feature>
<comment type="similarity">
    <text evidence="2">Belongs to the EamA transporter family.</text>
</comment>
<feature type="region of interest" description="Disordered" evidence="6">
    <location>
        <begin position="282"/>
        <end position="332"/>
    </location>
</feature>
<dbReference type="EMBL" id="JAAGMP010001463">
    <property type="protein sequence ID" value="NEC23006.1"/>
    <property type="molecule type" value="Genomic_DNA"/>
</dbReference>
<evidence type="ECO:0000256" key="3">
    <source>
        <dbReference type="ARBA" id="ARBA00022692"/>
    </source>
</evidence>
<keyword evidence="5 7" id="KW-0472">Membrane</keyword>
<evidence type="ECO:0000256" key="5">
    <source>
        <dbReference type="ARBA" id="ARBA00023136"/>
    </source>
</evidence>
<dbReference type="InterPro" id="IPR050638">
    <property type="entry name" value="AA-Vitamin_Transporters"/>
</dbReference>
<evidence type="ECO:0000313" key="9">
    <source>
        <dbReference type="EMBL" id="NEC23006.1"/>
    </source>
</evidence>
<dbReference type="AlphaFoldDB" id="A0A7K3S664"/>
<feature type="transmembrane region" description="Helical" evidence="7">
    <location>
        <begin position="120"/>
        <end position="138"/>
    </location>
</feature>
<sequence>MEGNLRWALTTAVAPVAWGATYFVTREFLPAGNPLYGAVIRALPAGLLLLAVCRKLPRGIWWVKSLVLGALNMSGFFALVYVAAQRLPTSMASIIMAVVPLAMMLLAWGLVGERPGPRHLSGAGVGIAGVCLMVFTATGPVDPLGILASLAAMAVSSFGYVLAKRWSGEVDVLASTGWQLTGGGLLLLPFAVLTEGAPPSLDGPALLGFAYVTVVATAFAFAVWFAGLAHLPAGTVGLLGLLNPVTGVLLGVLIADETLSGRQICGLLLTLCGVLLGRHTARPRRTPDRTGGRTAGPENGRAAGRAGERDVVECARGDGHSGRSGHSGDFRS</sequence>